<dbReference type="InterPro" id="IPR026444">
    <property type="entry name" value="Secre_tail"/>
</dbReference>
<dbReference type="EMBL" id="CP033923">
    <property type="protein sequence ID" value="AZA92597.1"/>
    <property type="molecule type" value="Genomic_DNA"/>
</dbReference>
<dbReference type="Gene3D" id="2.80.10.50">
    <property type="match status" value="3"/>
</dbReference>
<keyword evidence="1 2" id="KW-0732">Signal</keyword>
<feature type="chain" id="PRO_5042008900" evidence="2">
    <location>
        <begin position="19"/>
        <end position="461"/>
    </location>
</feature>
<keyword evidence="4" id="KW-1185">Reference proteome</keyword>
<organism evidence="3 4">
    <name type="scientific">Chryseobacterium nakagawai</name>
    <dbReference type="NCBI Taxonomy" id="1241982"/>
    <lineage>
        <taxon>Bacteria</taxon>
        <taxon>Pseudomonadati</taxon>
        <taxon>Bacteroidota</taxon>
        <taxon>Flavobacteriia</taxon>
        <taxon>Flavobacteriales</taxon>
        <taxon>Weeksellaceae</taxon>
        <taxon>Chryseobacterium group</taxon>
        <taxon>Chryseobacterium</taxon>
    </lineage>
</organism>
<reference evidence="3 4" key="1">
    <citation type="submission" date="2018-11" db="EMBL/GenBank/DDBJ databases">
        <title>Proposal to divide the Flavobacteriaceae and reorganize its genera based on Amino Acid Identity values calculated from whole genome sequences.</title>
        <authorList>
            <person name="Nicholson A.C."/>
            <person name="Gulvik C.A."/>
            <person name="Whitney A.M."/>
            <person name="Humrighouse B.W."/>
            <person name="Bell M."/>
            <person name="Holmes B."/>
            <person name="Steigerwalt A.G."/>
            <person name="Villarma A."/>
            <person name="Sheth M."/>
            <person name="Batra D."/>
            <person name="Pryor J."/>
            <person name="Bernardet J.-F."/>
            <person name="Hugo C."/>
            <person name="Kampfer P."/>
            <person name="Newman J."/>
            <person name="McQuiston J.R."/>
        </authorList>
    </citation>
    <scope>NUCLEOTIDE SEQUENCE [LARGE SCALE GENOMIC DNA]</scope>
    <source>
        <strain evidence="3 4">G0041</strain>
    </source>
</reference>
<accession>A0AAD1DRM4</accession>
<protein>
    <submittedName>
        <fullName evidence="3">T9SS C-terminal target domain-containing protein</fullName>
    </submittedName>
</protein>
<evidence type="ECO:0000313" key="3">
    <source>
        <dbReference type="EMBL" id="AZA92597.1"/>
    </source>
</evidence>
<dbReference type="AlphaFoldDB" id="A0AAD1DRM4"/>
<dbReference type="NCBIfam" id="TIGR04183">
    <property type="entry name" value="Por_Secre_tail"/>
    <property type="match status" value="1"/>
</dbReference>
<evidence type="ECO:0000256" key="1">
    <source>
        <dbReference type="ARBA" id="ARBA00022729"/>
    </source>
</evidence>
<evidence type="ECO:0000256" key="2">
    <source>
        <dbReference type="SAM" id="SignalP"/>
    </source>
</evidence>
<proteinExistence type="predicted"/>
<gene>
    <name evidence="3" type="ORF">EG343_19345</name>
</gene>
<dbReference type="NCBIfam" id="TIGR02608">
    <property type="entry name" value="delta_60_rpt"/>
    <property type="match status" value="5"/>
</dbReference>
<dbReference type="RefSeq" id="WP_123859295.1">
    <property type="nucleotide sequence ID" value="NZ_CP033923.1"/>
</dbReference>
<evidence type="ECO:0000313" key="4">
    <source>
        <dbReference type="Proteomes" id="UP000278288"/>
    </source>
</evidence>
<dbReference type="KEGG" id="cnk:EG343_19345"/>
<feature type="signal peptide" evidence="2">
    <location>
        <begin position="1"/>
        <end position="18"/>
    </location>
</feature>
<sequence length="461" mass="50445">MTKTIFFVLLLVVQNAFSQNIYKDPGFASNGVYNVNNYAWSMAQDTSGRIYSSYSLPNTNESFVFRLTTQGNLDSTFGNNGIAQLPYYTLQNQLKIQQDGKVVILGHSGTARVTRLLSNGQLDTSFGTNGSSMVPSINNSDTDTRSFGLILQNEKIIVHGISSYTQHRICRFNADGSIDMTFGNYGSLITRGAFPLGTFVLLDQQNNITCLTGTGSTGGIYNGIIEKYNSNGQPITSFGNNGILELPYNLWHVGDAIIDSNNKIVYSNEHLEIFRLNSDGTPDNTFNYDLSTYSGLNGGAWIQSIVEKNGNYYIGGNGEGDFASTYFISKLNQNGSVNSTFGYYSESSNLLSIKEMVVNPNNIIVKGSGHIVKYIANNGLLSTTEIPKVNPAISFENPVKQNLIYQSKERVLKIEISAADGKLVKTIKDSGSLLSDLPKGLYIAKVTFENGSITIKKLIKN</sequence>
<dbReference type="InterPro" id="IPR013431">
    <property type="entry name" value="Delta_60_rpt"/>
</dbReference>
<dbReference type="Proteomes" id="UP000278288">
    <property type="component" value="Chromosome"/>
</dbReference>
<name>A0AAD1DRM4_CHRNA</name>
<dbReference type="Pfam" id="PF17164">
    <property type="entry name" value="DUF5122"/>
    <property type="match status" value="3"/>
</dbReference>